<keyword evidence="1 2" id="KW-0808">Transferase</keyword>
<sequence length="360" mass="39766">MANVQAAIENEVAEIGNLALESGKTLTDVHIAYQRIGAADAPAILVCHALTGNQYTMTTEIGPGWWEGLIGPGQYIDSEKYQVITTNVLGGCEGTTGPLSINPLTGERYGGDFPLITIRDMVNAQKRLLEVLHIHSLDTVIGGSLGGMQVMEWGLLYPDFMDRLIPIAVTPALSDYAIGFNAIGRTAIVSDPEWNNGNYSSEVSPAKGLGIARMIGMLTYRSGTLFNQRFQREQTEEWYSISDEASFSVETYLHYQAQKLSQRFDANSYLTLLKAMDSHDIGRGRGGIHQASKGYRAKMLCLGFTEDLLYPPAMMKTFTESVNEESQKALFHEVNTIFGHDGFLTEFEKWGPFLEGFFSE</sequence>
<dbReference type="Gene3D" id="3.40.50.1820">
    <property type="entry name" value="alpha/beta hydrolase"/>
    <property type="match status" value="1"/>
</dbReference>
<dbReference type="UniPathway" id="UPA00051">
    <property type="reaction ID" value="UER00074"/>
</dbReference>
<comment type="subcellular location">
    <subcellularLocation>
        <location evidence="2">Cytoplasm</location>
    </subcellularLocation>
</comment>
<comment type="pathway">
    <text evidence="2">Amino-acid biosynthesis; L-methionine biosynthesis via de novo pathway; O-acetyl-L-homoserine from L-homoserine: step 1/1.</text>
</comment>
<dbReference type="GO" id="GO:0009086">
    <property type="term" value="P:methionine biosynthetic process"/>
    <property type="evidence" value="ECO:0007669"/>
    <property type="project" value="UniProtKB-UniRule"/>
</dbReference>
<dbReference type="InterPro" id="IPR008220">
    <property type="entry name" value="HAT_MetX-like"/>
</dbReference>
<name>A0A0V8JDU7_9BACL</name>
<gene>
    <name evidence="2" type="primary">metXA</name>
    <name evidence="5" type="ORF">AS030_07265</name>
</gene>
<feature type="binding site" evidence="2">
    <location>
        <position position="341"/>
    </location>
    <ligand>
        <name>substrate</name>
    </ligand>
</feature>
<dbReference type="EMBL" id="LNQN01000001">
    <property type="protein sequence ID" value="KSU85298.1"/>
    <property type="molecule type" value="Genomic_DNA"/>
</dbReference>
<dbReference type="Gene3D" id="1.10.1740.110">
    <property type="match status" value="1"/>
</dbReference>
<dbReference type="PIRSF" id="PIRSF000443">
    <property type="entry name" value="Homoser_Ac_trans"/>
    <property type="match status" value="1"/>
</dbReference>
<dbReference type="GO" id="GO:0009092">
    <property type="term" value="P:homoserine metabolic process"/>
    <property type="evidence" value="ECO:0007669"/>
    <property type="project" value="TreeGrafter"/>
</dbReference>
<feature type="domain" description="AB hydrolase-1" evidence="4">
    <location>
        <begin position="42"/>
        <end position="322"/>
    </location>
</feature>
<evidence type="ECO:0000256" key="2">
    <source>
        <dbReference type="HAMAP-Rule" id="MF_00296"/>
    </source>
</evidence>
<dbReference type="NCBIfam" id="NF001209">
    <property type="entry name" value="PRK00175.1"/>
    <property type="match status" value="1"/>
</dbReference>
<dbReference type="PANTHER" id="PTHR32268:SF11">
    <property type="entry name" value="HOMOSERINE O-ACETYLTRANSFERASE"/>
    <property type="match status" value="1"/>
</dbReference>
<dbReference type="SUPFAM" id="SSF53474">
    <property type="entry name" value="alpha/beta-Hydrolases"/>
    <property type="match status" value="1"/>
</dbReference>
<proteinExistence type="inferred from homology"/>
<keyword evidence="6" id="KW-1185">Reference proteome</keyword>
<dbReference type="AlphaFoldDB" id="A0A0V8JDU7"/>
<dbReference type="Pfam" id="PF00561">
    <property type="entry name" value="Abhydrolase_1"/>
    <property type="match status" value="1"/>
</dbReference>
<dbReference type="HAMAP" id="MF_00296">
    <property type="entry name" value="MetX_acyltransf"/>
    <property type="match status" value="1"/>
</dbReference>
<dbReference type="OrthoDB" id="9800754at2"/>
<organism evidence="5 6">
    <name type="scientific">Fictibacillus enclensis</name>
    <dbReference type="NCBI Taxonomy" id="1017270"/>
    <lineage>
        <taxon>Bacteria</taxon>
        <taxon>Bacillati</taxon>
        <taxon>Bacillota</taxon>
        <taxon>Bacilli</taxon>
        <taxon>Bacillales</taxon>
        <taxon>Fictibacillaceae</taxon>
        <taxon>Fictibacillus</taxon>
    </lineage>
</organism>
<evidence type="ECO:0000256" key="1">
    <source>
        <dbReference type="ARBA" id="ARBA00022679"/>
    </source>
</evidence>
<dbReference type="GO" id="GO:0005737">
    <property type="term" value="C:cytoplasm"/>
    <property type="evidence" value="ECO:0007669"/>
    <property type="project" value="UniProtKB-SubCell"/>
</dbReference>
<keyword evidence="2" id="KW-0963">Cytoplasm</keyword>
<comment type="similarity">
    <text evidence="2">Belongs to the AB hydrolase superfamily. MetX family.</text>
</comment>
<dbReference type="EC" id="2.3.1.31" evidence="2"/>
<comment type="function">
    <text evidence="2">Transfers an acetyl group from acetyl-CoA to L-homoserine, forming acetyl-L-homoserine.</text>
</comment>
<evidence type="ECO:0000259" key="4">
    <source>
        <dbReference type="Pfam" id="PF00561"/>
    </source>
</evidence>
<accession>A0A0V8JDU7</accession>
<keyword evidence="2" id="KW-0028">Amino-acid biosynthesis</keyword>
<comment type="caution">
    <text evidence="5">The sequence shown here is derived from an EMBL/GenBank/DDBJ whole genome shotgun (WGS) entry which is preliminary data.</text>
</comment>
<dbReference type="RefSeq" id="WP_061969964.1">
    <property type="nucleotide sequence ID" value="NZ_FMAV01000001.1"/>
</dbReference>
<comment type="subunit">
    <text evidence="2">Homodimer.</text>
</comment>
<feature type="active site" description="Nucleophile" evidence="2 3">
    <location>
        <position position="144"/>
    </location>
</feature>
<evidence type="ECO:0000313" key="5">
    <source>
        <dbReference type="EMBL" id="KSU85298.1"/>
    </source>
</evidence>
<dbReference type="GO" id="GO:0004414">
    <property type="term" value="F:homoserine O-acetyltransferase activity"/>
    <property type="evidence" value="ECO:0007669"/>
    <property type="project" value="UniProtKB-UniRule"/>
</dbReference>
<protein>
    <recommendedName>
        <fullName evidence="2">Homoserine O-acetyltransferase</fullName>
        <shortName evidence="2">HAT</shortName>
        <ecNumber evidence="2">2.3.1.31</ecNumber>
    </recommendedName>
    <alternativeName>
        <fullName evidence="2">Homoserine transacetylase</fullName>
        <shortName evidence="2">HTA</shortName>
    </alternativeName>
</protein>
<dbReference type="PANTHER" id="PTHR32268">
    <property type="entry name" value="HOMOSERINE O-ACETYLTRANSFERASE"/>
    <property type="match status" value="1"/>
</dbReference>
<evidence type="ECO:0000313" key="6">
    <source>
        <dbReference type="Proteomes" id="UP000054099"/>
    </source>
</evidence>
<evidence type="ECO:0000256" key="3">
    <source>
        <dbReference type="PIRSR" id="PIRSR000443-1"/>
    </source>
</evidence>
<reference evidence="5 6" key="1">
    <citation type="journal article" date="2014" name="Antonie Van Leeuwenhoek">
        <title>Fictibacillus enclensis sp. nov., isolated from marine sediment.</title>
        <authorList>
            <person name="Dastager S.G."/>
            <person name="Mawlankar R."/>
            <person name="Srinivasan K."/>
            <person name="Tang S.K."/>
            <person name="Lee J.C."/>
            <person name="Ramana V.V."/>
            <person name="Shouche Y.S."/>
        </authorList>
    </citation>
    <scope>NUCLEOTIDE SEQUENCE [LARGE SCALE GENOMIC DNA]</scope>
    <source>
        <strain evidence="5 6">NIO-1003</strain>
    </source>
</reference>
<keyword evidence="2" id="KW-0486">Methionine biosynthesis</keyword>
<dbReference type="InterPro" id="IPR000073">
    <property type="entry name" value="AB_hydrolase_1"/>
</dbReference>
<dbReference type="Proteomes" id="UP000054099">
    <property type="component" value="Unassembled WGS sequence"/>
</dbReference>
<keyword evidence="2" id="KW-0012">Acyltransferase</keyword>
<feature type="active site" evidence="2 3">
    <location>
        <position position="340"/>
    </location>
</feature>
<comment type="catalytic activity">
    <reaction evidence="2">
        <text>L-homoserine + acetyl-CoA = O-acetyl-L-homoserine + CoA</text>
        <dbReference type="Rhea" id="RHEA:13701"/>
        <dbReference type="ChEBI" id="CHEBI:57287"/>
        <dbReference type="ChEBI" id="CHEBI:57288"/>
        <dbReference type="ChEBI" id="CHEBI:57476"/>
        <dbReference type="ChEBI" id="CHEBI:57716"/>
        <dbReference type="EC" id="2.3.1.31"/>
    </reaction>
</comment>
<feature type="binding site" evidence="2">
    <location>
        <position position="213"/>
    </location>
    <ligand>
        <name>substrate</name>
    </ligand>
</feature>
<feature type="active site" evidence="2 3">
    <location>
        <position position="307"/>
    </location>
</feature>
<dbReference type="NCBIfam" id="TIGR01392">
    <property type="entry name" value="homoserO_Ac_trn"/>
    <property type="match status" value="1"/>
</dbReference>
<comment type="caution">
    <text evidence="2">Lacks conserved residue(s) required for the propagation of feature annotation.</text>
</comment>
<dbReference type="InterPro" id="IPR029058">
    <property type="entry name" value="AB_hydrolase_fold"/>
</dbReference>